<gene>
    <name evidence="2" type="ORF">ANCDUO_07028</name>
</gene>
<reference evidence="2 3" key="1">
    <citation type="submission" date="2013-12" db="EMBL/GenBank/DDBJ databases">
        <title>Draft genome of the parsitic nematode Ancylostoma duodenale.</title>
        <authorList>
            <person name="Mitreva M."/>
        </authorList>
    </citation>
    <scope>NUCLEOTIDE SEQUENCE [LARGE SCALE GENOMIC DNA]</scope>
    <source>
        <strain evidence="2 3">Zhejiang</strain>
    </source>
</reference>
<proteinExistence type="predicted"/>
<dbReference type="Proteomes" id="UP000054047">
    <property type="component" value="Unassembled WGS sequence"/>
</dbReference>
<name>A0A0C2DJK3_9BILA</name>
<feature type="region of interest" description="Disordered" evidence="1">
    <location>
        <begin position="213"/>
        <end position="317"/>
    </location>
</feature>
<organism evidence="2 3">
    <name type="scientific">Ancylostoma duodenale</name>
    <dbReference type="NCBI Taxonomy" id="51022"/>
    <lineage>
        <taxon>Eukaryota</taxon>
        <taxon>Metazoa</taxon>
        <taxon>Ecdysozoa</taxon>
        <taxon>Nematoda</taxon>
        <taxon>Chromadorea</taxon>
        <taxon>Rhabditida</taxon>
        <taxon>Rhabditina</taxon>
        <taxon>Rhabditomorpha</taxon>
        <taxon>Strongyloidea</taxon>
        <taxon>Ancylostomatidae</taxon>
        <taxon>Ancylostomatinae</taxon>
        <taxon>Ancylostoma</taxon>
    </lineage>
</organism>
<evidence type="ECO:0000313" key="2">
    <source>
        <dbReference type="EMBL" id="KIH62687.1"/>
    </source>
</evidence>
<dbReference type="AlphaFoldDB" id="A0A0C2DJK3"/>
<dbReference type="OrthoDB" id="5874817at2759"/>
<evidence type="ECO:0000313" key="3">
    <source>
        <dbReference type="Proteomes" id="UP000054047"/>
    </source>
</evidence>
<accession>A0A0C2DJK3</accession>
<evidence type="ECO:0000256" key="1">
    <source>
        <dbReference type="SAM" id="MobiDB-lite"/>
    </source>
</evidence>
<feature type="compositionally biased region" description="Basic and acidic residues" evidence="1">
    <location>
        <begin position="213"/>
        <end position="255"/>
    </location>
</feature>
<protein>
    <submittedName>
        <fullName evidence="2">Uncharacterized protein</fullName>
    </submittedName>
</protein>
<feature type="compositionally biased region" description="Low complexity" evidence="1">
    <location>
        <begin position="256"/>
        <end position="317"/>
    </location>
</feature>
<sequence>MSYTCTVSFTIVQSPYPLVVALPAEVEDAGVDLEEMDAEFDVTYTKDISLMTEEEKAEQLRIEQEEAAKAIKKRVVKDGTSEKPAEETVALDESEVLPEEEICELDVQQHEDETGTHEVNVVPTYVRPQTEKVVEADVAKSALQDKAAEEAKMAKEAAKQKARRLGTVSSLLNKFKPPEIKEEPITESVGKPSAETIFFYFFSKAEEEKARWKERRDAETERELAKIEGDRRGKKKVVVEEPKKRTVRKIVKDKAPAAGTGKATAASAAPVPSFATVPKVPTAPAQAAAAPSAPKVPVQTTAAAAAAPAAATAVGVAAKKEQNVAAPATGVQTKAGSNNFM</sequence>
<keyword evidence="3" id="KW-1185">Reference proteome</keyword>
<dbReference type="EMBL" id="KN729137">
    <property type="protein sequence ID" value="KIH62687.1"/>
    <property type="molecule type" value="Genomic_DNA"/>
</dbReference>